<dbReference type="Proteomes" id="UP000054241">
    <property type="component" value="Unassembled WGS sequence"/>
</dbReference>
<dbReference type="RefSeq" id="WP_066996924.1">
    <property type="nucleotide sequence ID" value="NZ_BNDU01000006.1"/>
</dbReference>
<evidence type="ECO:0008006" key="3">
    <source>
        <dbReference type="Google" id="ProtNLM"/>
    </source>
</evidence>
<proteinExistence type="predicted"/>
<dbReference type="SUPFAM" id="SSF51735">
    <property type="entry name" value="NAD(P)-binding Rossmann-fold domains"/>
    <property type="match status" value="1"/>
</dbReference>
<organism evidence="1 2">
    <name type="scientific">Streptomyces cellostaticus</name>
    <dbReference type="NCBI Taxonomy" id="67285"/>
    <lineage>
        <taxon>Bacteria</taxon>
        <taxon>Bacillati</taxon>
        <taxon>Actinomycetota</taxon>
        <taxon>Actinomycetes</taxon>
        <taxon>Kitasatosporales</taxon>
        <taxon>Streptomycetaceae</taxon>
        <taxon>Streptomyces</taxon>
    </lineage>
</organism>
<gene>
    <name evidence="1" type="ORF">AQI88_13005</name>
</gene>
<dbReference type="PANTHER" id="PTHR45033">
    <property type="match status" value="1"/>
</dbReference>
<protein>
    <recommendedName>
        <fullName evidence="3">Alcohol dehydrogenase-like C-terminal domain-containing protein</fullName>
    </recommendedName>
</protein>
<dbReference type="Pfam" id="PF13602">
    <property type="entry name" value="ADH_zinc_N_2"/>
    <property type="match status" value="1"/>
</dbReference>
<dbReference type="EMBL" id="LMWL01000022">
    <property type="protein sequence ID" value="KUM96200.1"/>
    <property type="molecule type" value="Genomic_DNA"/>
</dbReference>
<dbReference type="Gene3D" id="3.90.180.10">
    <property type="entry name" value="Medium-chain alcohol dehydrogenases, catalytic domain"/>
    <property type="match status" value="1"/>
</dbReference>
<dbReference type="InterPro" id="IPR036291">
    <property type="entry name" value="NAD(P)-bd_dom_sf"/>
</dbReference>
<reference evidence="1 2" key="1">
    <citation type="submission" date="2015-10" db="EMBL/GenBank/DDBJ databases">
        <title>Draft genome sequence of Streptomyces cellostaticus DSM 40189, type strain for the species Streptomyces cellostaticus.</title>
        <authorList>
            <person name="Ruckert C."/>
            <person name="Winkler A."/>
            <person name="Kalinowski J."/>
            <person name="Kampfer P."/>
            <person name="Glaeser S."/>
        </authorList>
    </citation>
    <scope>NUCLEOTIDE SEQUENCE [LARGE SCALE GENOMIC DNA]</scope>
    <source>
        <strain evidence="1 2">DSM 40189</strain>
    </source>
</reference>
<evidence type="ECO:0000313" key="1">
    <source>
        <dbReference type="EMBL" id="KUM96200.1"/>
    </source>
</evidence>
<dbReference type="Gene3D" id="3.40.50.720">
    <property type="entry name" value="NAD(P)-binding Rossmann-like Domain"/>
    <property type="match status" value="1"/>
</dbReference>
<dbReference type="InterPro" id="IPR052711">
    <property type="entry name" value="Zinc_ADH-like"/>
</dbReference>
<name>A0A117PX24_9ACTN</name>
<keyword evidence="2" id="KW-1185">Reference proteome</keyword>
<evidence type="ECO:0000313" key="2">
    <source>
        <dbReference type="Proteomes" id="UP000054241"/>
    </source>
</evidence>
<dbReference type="AlphaFoldDB" id="A0A117PX24"/>
<accession>A0A117PX24</accession>
<comment type="caution">
    <text evidence="1">The sequence shown here is derived from an EMBL/GenBank/DDBJ whole genome shotgun (WGS) entry which is preliminary data.</text>
</comment>
<dbReference type="STRING" id="67285.AQI88_13005"/>
<sequence>MIIDRHRAARDLTGGRGVDRVIDTAGTLDQSLRSVAVDGHVALVGAVSGDWPPIDARLLFGAAATVRAVAVGSRAQFTAMNDAITAHRLRPVVDRVFPFEEAAQAYRYYESASPLGKVVISVG</sequence>
<dbReference type="PANTHER" id="PTHR45033:SF2">
    <property type="entry name" value="ZINC-TYPE ALCOHOL DEHYDROGENASE-LIKE PROTEIN C1773.06C"/>
    <property type="match status" value="1"/>
</dbReference>